<dbReference type="EMBL" id="CP053073">
    <property type="protein sequence ID" value="QJR16184.1"/>
    <property type="molecule type" value="Genomic_DNA"/>
</dbReference>
<reference evidence="1 2" key="1">
    <citation type="submission" date="2020-04" db="EMBL/GenBank/DDBJ databases">
        <title>Usitatibacter rugosus gen. nov., sp. nov. and Usitatibacter palustris sp. nov., novel members of Usitatibacteraceae fam. nov. within the order Nitrosomonadales isolated from soil.</title>
        <authorList>
            <person name="Huber K.J."/>
            <person name="Neumann-Schaal M."/>
            <person name="Geppert A."/>
            <person name="Luckner M."/>
            <person name="Wanner G."/>
            <person name="Overmann J."/>
        </authorList>
    </citation>
    <scope>NUCLEOTIDE SEQUENCE [LARGE SCALE GENOMIC DNA]</scope>
    <source>
        <strain evidence="1 2">Swamp67</strain>
    </source>
</reference>
<organism evidence="1 2">
    <name type="scientific">Usitatibacter palustris</name>
    <dbReference type="NCBI Taxonomy" id="2732487"/>
    <lineage>
        <taxon>Bacteria</taxon>
        <taxon>Pseudomonadati</taxon>
        <taxon>Pseudomonadota</taxon>
        <taxon>Betaproteobacteria</taxon>
        <taxon>Nitrosomonadales</taxon>
        <taxon>Usitatibacteraceae</taxon>
        <taxon>Usitatibacter</taxon>
    </lineage>
</organism>
<dbReference type="Proteomes" id="UP000503096">
    <property type="component" value="Chromosome"/>
</dbReference>
<dbReference type="InParanoid" id="A0A6M4HCE3"/>
<dbReference type="Gene3D" id="1.10.10.1320">
    <property type="entry name" value="Anti-sigma factor, zinc-finger domain"/>
    <property type="match status" value="1"/>
</dbReference>
<dbReference type="KEGG" id="upl:DSM104440_03013"/>
<evidence type="ECO:0008006" key="3">
    <source>
        <dbReference type="Google" id="ProtNLM"/>
    </source>
</evidence>
<dbReference type="RefSeq" id="WP_171164084.1">
    <property type="nucleotide sequence ID" value="NZ_CP053073.1"/>
</dbReference>
<proteinExistence type="predicted"/>
<accession>A0A6M4HCE3</accession>
<evidence type="ECO:0000313" key="2">
    <source>
        <dbReference type="Proteomes" id="UP000503096"/>
    </source>
</evidence>
<keyword evidence="2" id="KW-1185">Reference proteome</keyword>
<gene>
    <name evidence="1" type="ORF">DSM104440_03013</name>
</gene>
<protein>
    <recommendedName>
        <fullName evidence="3">Transmembrane transcriptional regulator (Anti-sigma factor RsiW)</fullName>
    </recommendedName>
</protein>
<sequence>MNEDRLQAWVDGALPEREREAFEAWLRENPEAAQKARKYAELRSLLHHKYDAVLSEPIPASMFLKRPAWLDFARAAVVLAVGIAIGLFTPRQGADAPAPAAANAAAGLSQRAARAHAVYASEVRHPVEVDVSQQDHLVKWLSKRLGTELKVPVLAPEGFDLLGGRLLPGPEGPVAQFMYQDAAGKRLTLYVTARSRTEGPTAFRFSQEGTVSVFYWIDGHWGYALSGEVEKGPLSRVANLVYRQLNP</sequence>
<name>A0A6M4HCE3_9PROT</name>
<dbReference type="InterPro" id="IPR041916">
    <property type="entry name" value="Anti_sigma_zinc_sf"/>
</dbReference>
<dbReference type="AlphaFoldDB" id="A0A6M4HCE3"/>
<evidence type="ECO:0000313" key="1">
    <source>
        <dbReference type="EMBL" id="QJR16184.1"/>
    </source>
</evidence>